<dbReference type="AlphaFoldDB" id="A0A0A0DAJ7"/>
<evidence type="ECO:0000313" key="1">
    <source>
        <dbReference type="EMBL" id="KGM35736.1"/>
    </source>
</evidence>
<organism evidence="1 2">
    <name type="scientific">Inquilinus limosus MP06</name>
    <dbReference type="NCBI Taxonomy" id="1398085"/>
    <lineage>
        <taxon>Bacteria</taxon>
        <taxon>Pseudomonadati</taxon>
        <taxon>Pseudomonadota</taxon>
        <taxon>Alphaproteobacteria</taxon>
        <taxon>Rhodospirillales</taxon>
        <taxon>Rhodospirillaceae</taxon>
        <taxon>Inquilinus</taxon>
    </lineage>
</organism>
<dbReference type="EMBL" id="JANX01000014">
    <property type="protein sequence ID" value="KGM35736.1"/>
    <property type="molecule type" value="Genomic_DNA"/>
</dbReference>
<evidence type="ECO:0000313" key="2">
    <source>
        <dbReference type="Proteomes" id="UP000029995"/>
    </source>
</evidence>
<sequence length="121" mass="12933">MSRPIDPAVLALLRAEAKRRGSIQAVANVIGRSRTAVSLALSGKYPAADTGRFEAAVLAALDQVECPFVGEQVQRDRCRQALGPCPTHAPHAAAHWRACQACPKKPQEESSDVSARIASFE</sequence>
<gene>
    <name evidence="1" type="ORF">P409_02860</name>
</gene>
<name>A0A0A0DAJ7_9PROT</name>
<proteinExistence type="predicted"/>
<dbReference type="OrthoDB" id="7358102at2"/>
<comment type="caution">
    <text evidence="1">The sequence shown here is derived from an EMBL/GenBank/DDBJ whole genome shotgun (WGS) entry which is preliminary data.</text>
</comment>
<accession>A0A0A0DAJ7</accession>
<reference evidence="1 2" key="1">
    <citation type="submission" date="2014-01" db="EMBL/GenBank/DDBJ databases">
        <title>Genome sequence determination for a cystic fibrosis isolate, Inquilinus limosus.</title>
        <authorList>
            <person name="Pino M."/>
            <person name="Di Conza J."/>
            <person name="Gutkind G."/>
        </authorList>
    </citation>
    <scope>NUCLEOTIDE SEQUENCE [LARGE SCALE GENOMIC DNA]</scope>
    <source>
        <strain evidence="1 2">MP06</strain>
    </source>
</reference>
<protein>
    <submittedName>
        <fullName evidence="1">Uncharacterized protein</fullName>
    </submittedName>
</protein>
<dbReference type="Proteomes" id="UP000029995">
    <property type="component" value="Unassembled WGS sequence"/>
</dbReference>